<sequence>MSSISTLGTRHYQNTALAGSGSGQQTSKSNATTPTDAASKLSSNVALSSGAVDLQKRVDALGNDTVDLAQNLLGSFAQKMFGDDARGATIDFDSVSLEASSSVSAGRLRAEGSDGVTSASGFSLNESSHFLGKGTITMADGSKYDFEIEVQYEATASYAESSTAPKSERDKLIEQNPAMPLPAIEFPDVDWPGSLSDLFKLMDKGATGDVKDEATGDKLGTLSLRLLNLVSNTQSLDTFGTGKTGAQAYAAELAAGGVRHGKDVKDVTDVKDTPASESQAAADNAPIKVNEPLTNPDPAADPATVKSAGDIPLTISTTPAADPAA</sequence>
<organism evidence="2 3">
    <name type="scientific">Pseudoduganella lurida</name>
    <dbReference type="NCBI Taxonomy" id="1036180"/>
    <lineage>
        <taxon>Bacteria</taxon>
        <taxon>Pseudomonadati</taxon>
        <taxon>Pseudomonadota</taxon>
        <taxon>Betaproteobacteria</taxon>
        <taxon>Burkholderiales</taxon>
        <taxon>Oxalobacteraceae</taxon>
        <taxon>Telluria group</taxon>
        <taxon>Pseudoduganella</taxon>
    </lineage>
</organism>
<feature type="region of interest" description="Disordered" evidence="1">
    <location>
        <begin position="1"/>
        <end position="40"/>
    </location>
</feature>
<dbReference type="EMBL" id="VLLB01000008">
    <property type="protein sequence ID" value="TWI62477.1"/>
    <property type="molecule type" value="Genomic_DNA"/>
</dbReference>
<gene>
    <name evidence="2" type="ORF">IP91_03994</name>
</gene>
<name>A0A562R0A9_9BURK</name>
<evidence type="ECO:0000313" key="3">
    <source>
        <dbReference type="Proteomes" id="UP000318431"/>
    </source>
</evidence>
<evidence type="ECO:0000313" key="2">
    <source>
        <dbReference type="EMBL" id="TWI62477.1"/>
    </source>
</evidence>
<reference evidence="2 3" key="1">
    <citation type="journal article" date="2015" name="Stand. Genomic Sci.">
        <title>Genomic Encyclopedia of Bacterial and Archaeal Type Strains, Phase III: the genomes of soil and plant-associated and newly described type strains.</title>
        <authorList>
            <person name="Whitman W.B."/>
            <person name="Woyke T."/>
            <person name="Klenk H.P."/>
            <person name="Zhou Y."/>
            <person name="Lilburn T.G."/>
            <person name="Beck B.J."/>
            <person name="De Vos P."/>
            <person name="Vandamme P."/>
            <person name="Eisen J.A."/>
            <person name="Garrity G."/>
            <person name="Hugenholtz P."/>
            <person name="Kyrpides N.C."/>
        </authorList>
    </citation>
    <scope>NUCLEOTIDE SEQUENCE [LARGE SCALE GENOMIC DNA]</scope>
    <source>
        <strain evidence="2 3">CGMCC 1.10822</strain>
    </source>
</reference>
<keyword evidence="3" id="KW-1185">Reference proteome</keyword>
<dbReference type="RefSeq" id="WP_145651248.1">
    <property type="nucleotide sequence ID" value="NZ_VLLB01000008.1"/>
</dbReference>
<comment type="caution">
    <text evidence="2">The sequence shown here is derived from an EMBL/GenBank/DDBJ whole genome shotgun (WGS) entry which is preliminary data.</text>
</comment>
<dbReference type="OrthoDB" id="8701435at2"/>
<dbReference type="Proteomes" id="UP000318431">
    <property type="component" value="Unassembled WGS sequence"/>
</dbReference>
<accession>A0A562R0A9</accession>
<proteinExistence type="predicted"/>
<feature type="region of interest" description="Disordered" evidence="1">
    <location>
        <begin position="270"/>
        <end position="325"/>
    </location>
</feature>
<evidence type="ECO:0000256" key="1">
    <source>
        <dbReference type="SAM" id="MobiDB-lite"/>
    </source>
</evidence>
<protein>
    <submittedName>
        <fullName evidence="2">Uncharacterized protein</fullName>
    </submittedName>
</protein>
<dbReference type="AlphaFoldDB" id="A0A562R0A9"/>